<dbReference type="AlphaFoldDB" id="A0A147BCQ6"/>
<dbReference type="EMBL" id="GEGO01006844">
    <property type="protein sequence ID" value="JAR88560.1"/>
    <property type="molecule type" value="Transcribed_RNA"/>
</dbReference>
<accession>A0A147BCQ6</accession>
<reference evidence="1" key="1">
    <citation type="journal article" date="2018" name="PLoS Negl. Trop. Dis.">
        <title>Sialome diversity of ticks revealed by RNAseq of single tick salivary glands.</title>
        <authorList>
            <person name="Perner J."/>
            <person name="Kropackova S."/>
            <person name="Kopacek P."/>
            <person name="Ribeiro J.M."/>
        </authorList>
    </citation>
    <scope>NUCLEOTIDE SEQUENCE</scope>
    <source>
        <strain evidence="1">Siblings of single egg batch collected in Ceske Budejovice</strain>
        <tissue evidence="1">Salivary glands</tissue>
    </source>
</reference>
<name>A0A147BCQ6_IXORI</name>
<sequence length="79" mass="9411">MFSYRVSFLKANLRRTRVILQLLPVLCLSEYVNTLGYGHPYPSWKEPHPYTSWNKPNPYPSCKEPHPYTSWNKLNPYHS</sequence>
<evidence type="ECO:0000313" key="1">
    <source>
        <dbReference type="EMBL" id="JAR88560.1"/>
    </source>
</evidence>
<organism evidence="1">
    <name type="scientific">Ixodes ricinus</name>
    <name type="common">Common tick</name>
    <name type="synonym">Acarus ricinus</name>
    <dbReference type="NCBI Taxonomy" id="34613"/>
    <lineage>
        <taxon>Eukaryota</taxon>
        <taxon>Metazoa</taxon>
        <taxon>Ecdysozoa</taxon>
        <taxon>Arthropoda</taxon>
        <taxon>Chelicerata</taxon>
        <taxon>Arachnida</taxon>
        <taxon>Acari</taxon>
        <taxon>Parasitiformes</taxon>
        <taxon>Ixodida</taxon>
        <taxon>Ixodoidea</taxon>
        <taxon>Ixodidae</taxon>
        <taxon>Ixodinae</taxon>
        <taxon>Ixodes</taxon>
    </lineage>
</organism>
<proteinExistence type="predicted"/>
<protein>
    <submittedName>
        <fullName evidence="1">Putative secreted protein</fullName>
    </submittedName>
</protein>